<dbReference type="EMBL" id="JQGA01001347">
    <property type="protein sequence ID" value="KGO66813.1"/>
    <property type="molecule type" value="Genomic_DNA"/>
</dbReference>
<accession>A0A0A2KIL4</accession>
<gene>
    <name evidence="1" type="ORF">PITC_046010</name>
</gene>
<keyword evidence="2" id="KW-1185">Reference proteome</keyword>
<protein>
    <submittedName>
        <fullName evidence="1">Uncharacterized protein</fullName>
    </submittedName>
</protein>
<dbReference type="Gene3D" id="3.40.50.300">
    <property type="entry name" value="P-loop containing nucleotide triphosphate hydrolases"/>
    <property type="match status" value="1"/>
</dbReference>
<sequence length="46" mass="5228">MDSTGLNSDGAAYRSRGYQLEMLEASRKENIIMDTGSGKTHMYVWR</sequence>
<dbReference type="PhylomeDB" id="A0A0A2KIL4"/>
<dbReference type="OrthoDB" id="416741at2759"/>
<reference evidence="1 2" key="1">
    <citation type="journal article" date="2015" name="Mol. Plant Microbe Interact.">
        <title>Genome, transcriptome, and functional analyses of Penicillium expansum provide new insights into secondary metabolism and pathogenicity.</title>
        <authorList>
            <person name="Ballester A.R."/>
            <person name="Marcet-Houben M."/>
            <person name="Levin E."/>
            <person name="Sela N."/>
            <person name="Selma-Lazaro C."/>
            <person name="Carmona L."/>
            <person name="Wisniewski M."/>
            <person name="Droby S."/>
            <person name="Gonzalez-Candelas L."/>
            <person name="Gabaldon T."/>
        </authorList>
    </citation>
    <scope>NUCLEOTIDE SEQUENCE [LARGE SCALE GENOMIC DNA]</scope>
    <source>
        <strain evidence="1 2">PHI-1</strain>
    </source>
</reference>
<comment type="caution">
    <text evidence="1">The sequence shown here is derived from an EMBL/GenBank/DDBJ whole genome shotgun (WGS) entry which is preliminary data.</text>
</comment>
<organism evidence="1 2">
    <name type="scientific">Penicillium italicum</name>
    <name type="common">Blue mold</name>
    <dbReference type="NCBI Taxonomy" id="40296"/>
    <lineage>
        <taxon>Eukaryota</taxon>
        <taxon>Fungi</taxon>
        <taxon>Dikarya</taxon>
        <taxon>Ascomycota</taxon>
        <taxon>Pezizomycotina</taxon>
        <taxon>Eurotiomycetes</taxon>
        <taxon>Eurotiomycetidae</taxon>
        <taxon>Eurotiales</taxon>
        <taxon>Aspergillaceae</taxon>
        <taxon>Penicillium</taxon>
    </lineage>
</organism>
<name>A0A0A2KIL4_PENIT</name>
<dbReference type="HOGENOM" id="CLU_3224761_0_0_1"/>
<dbReference type="InterPro" id="IPR027417">
    <property type="entry name" value="P-loop_NTPase"/>
</dbReference>
<evidence type="ECO:0000313" key="1">
    <source>
        <dbReference type="EMBL" id="KGO66813.1"/>
    </source>
</evidence>
<proteinExistence type="predicted"/>
<dbReference type="AlphaFoldDB" id="A0A0A2KIL4"/>
<evidence type="ECO:0000313" key="2">
    <source>
        <dbReference type="Proteomes" id="UP000030104"/>
    </source>
</evidence>
<dbReference type="Proteomes" id="UP000030104">
    <property type="component" value="Unassembled WGS sequence"/>
</dbReference>